<organism evidence="10 11">
    <name type="scientific">Mucor plumbeus</name>
    <dbReference type="NCBI Taxonomy" id="97098"/>
    <lineage>
        <taxon>Eukaryota</taxon>
        <taxon>Fungi</taxon>
        <taxon>Fungi incertae sedis</taxon>
        <taxon>Mucoromycota</taxon>
        <taxon>Mucoromycotina</taxon>
        <taxon>Mucoromycetes</taxon>
        <taxon>Mucorales</taxon>
        <taxon>Mucorineae</taxon>
        <taxon>Mucoraceae</taxon>
        <taxon>Mucor</taxon>
    </lineage>
</organism>
<keyword evidence="4" id="KW-1015">Disulfide bond</keyword>
<dbReference type="PRINTS" id="PR00421">
    <property type="entry name" value="THIOREDOXIN"/>
</dbReference>
<evidence type="ECO:0000259" key="9">
    <source>
        <dbReference type="PROSITE" id="PS51352"/>
    </source>
</evidence>
<keyword evidence="11" id="KW-1185">Reference proteome</keyword>
<feature type="region of interest" description="Disordered" evidence="7">
    <location>
        <begin position="292"/>
        <end position="316"/>
    </location>
</feature>
<dbReference type="PANTHER" id="PTHR45815">
    <property type="entry name" value="PROTEIN DISULFIDE-ISOMERASE A6"/>
    <property type="match status" value="1"/>
</dbReference>
<sequence>MKKQVKEETEVQLTLIDSYIFSLYSCLFFSYSYTNMKTQFVGAFLAVWANIALTQAFYGPRDDVTELTPHNFGPAILDTDQLVAVEFYAPWCGHCQKLAPEWKKVATNLKGLVNIGAIDCDVETNKGICAMYEIKGFPTIKVFSPELRKNKRTGELTKVPTDYQGPRDAKSMVDFFLSSQPSNVQFVKWNEKDVKSKKSITWDNFLQTKNETLPKALLFTNKPTTTPLYKALSVDFKDRMLVGEVKQSERNIISEYGVETFPTLLIVSPEHGVVKFEGKLNRENLKAFMEKYALPNDKKNTPPPAPKKASEEPKKKAKKVIALETNDILENSCLKFTGNTVCVIAITGDEDKQDTLDTLNALKDKVSPKQSLDFEYGWIHADQSRHIINTLQLSEDYPSIFILHPSKHLFRNYIGSWSEGNLVTWLNQIGSGRVQAWSYNGALELSEKPAISNDEELVLEEEDIQESPKEPIRDEL</sequence>
<keyword evidence="8" id="KW-0812">Transmembrane</keyword>
<accession>A0A8H7R9C0</accession>
<reference evidence="10" key="1">
    <citation type="submission" date="2020-12" db="EMBL/GenBank/DDBJ databases">
        <title>Metabolic potential, ecology and presence of endohyphal bacteria is reflected in genomic diversity of Mucoromycotina.</title>
        <authorList>
            <person name="Muszewska A."/>
            <person name="Okrasinska A."/>
            <person name="Steczkiewicz K."/>
            <person name="Drgas O."/>
            <person name="Orlowska M."/>
            <person name="Perlinska-Lenart U."/>
            <person name="Aleksandrzak-Piekarczyk T."/>
            <person name="Szatraj K."/>
            <person name="Zielenkiewicz U."/>
            <person name="Pilsyk S."/>
            <person name="Malc E."/>
            <person name="Mieczkowski P."/>
            <person name="Kruszewska J.S."/>
            <person name="Biernat P."/>
            <person name="Pawlowska J."/>
        </authorList>
    </citation>
    <scope>NUCLEOTIDE SEQUENCE</scope>
    <source>
        <strain evidence="10">CBS 226.32</strain>
    </source>
</reference>
<feature type="domain" description="Thioredoxin" evidence="9">
    <location>
        <begin position="42"/>
        <end position="181"/>
    </location>
</feature>
<dbReference type="InterPro" id="IPR057305">
    <property type="entry name" value="Thioredox_PDIA6_C"/>
</dbReference>
<evidence type="ECO:0000256" key="7">
    <source>
        <dbReference type="SAM" id="MobiDB-lite"/>
    </source>
</evidence>
<keyword evidence="6" id="KW-0676">Redox-active center</keyword>
<evidence type="ECO:0000256" key="5">
    <source>
        <dbReference type="ARBA" id="ARBA00023235"/>
    </source>
</evidence>
<evidence type="ECO:0000256" key="1">
    <source>
        <dbReference type="ARBA" id="ARBA00001182"/>
    </source>
</evidence>
<name>A0A8H7R9C0_9FUNG</name>
<evidence type="ECO:0000256" key="8">
    <source>
        <dbReference type="SAM" id="Phobius"/>
    </source>
</evidence>
<evidence type="ECO:0000256" key="4">
    <source>
        <dbReference type="ARBA" id="ARBA00023157"/>
    </source>
</evidence>
<keyword evidence="5" id="KW-0413">Isomerase</keyword>
<dbReference type="Pfam" id="PF00085">
    <property type="entry name" value="Thioredoxin"/>
    <property type="match status" value="2"/>
</dbReference>
<gene>
    <name evidence="10" type="ORF">INT46_007478</name>
</gene>
<dbReference type="InterPro" id="IPR013766">
    <property type="entry name" value="Thioredoxin_domain"/>
</dbReference>
<dbReference type="EC" id="5.3.4.1" evidence="3"/>
<dbReference type="GO" id="GO:0034976">
    <property type="term" value="P:response to endoplasmic reticulum stress"/>
    <property type="evidence" value="ECO:0007669"/>
    <property type="project" value="TreeGrafter"/>
</dbReference>
<dbReference type="PROSITE" id="PS51352">
    <property type="entry name" value="THIOREDOXIN_2"/>
    <property type="match status" value="1"/>
</dbReference>
<dbReference type="Gene3D" id="3.40.30.10">
    <property type="entry name" value="Glutaredoxin"/>
    <property type="match status" value="2"/>
</dbReference>
<feature type="transmembrane region" description="Helical" evidence="8">
    <location>
        <begin position="12"/>
        <end position="33"/>
    </location>
</feature>
<dbReference type="GO" id="GO:0015035">
    <property type="term" value="F:protein-disulfide reductase activity"/>
    <property type="evidence" value="ECO:0007669"/>
    <property type="project" value="TreeGrafter"/>
</dbReference>
<evidence type="ECO:0000256" key="6">
    <source>
        <dbReference type="ARBA" id="ARBA00023284"/>
    </source>
</evidence>
<evidence type="ECO:0000313" key="11">
    <source>
        <dbReference type="Proteomes" id="UP000650833"/>
    </source>
</evidence>
<evidence type="ECO:0000313" key="10">
    <source>
        <dbReference type="EMBL" id="KAG2205486.1"/>
    </source>
</evidence>
<dbReference type="AlphaFoldDB" id="A0A8H7R9C0"/>
<comment type="caution">
    <text evidence="10">The sequence shown here is derived from an EMBL/GenBank/DDBJ whole genome shotgun (WGS) entry which is preliminary data.</text>
</comment>
<dbReference type="GO" id="GO:0003756">
    <property type="term" value="F:protein disulfide isomerase activity"/>
    <property type="evidence" value="ECO:0007669"/>
    <property type="project" value="UniProtKB-EC"/>
</dbReference>
<keyword evidence="8" id="KW-0472">Membrane</keyword>
<proteinExistence type="predicted"/>
<dbReference type="GO" id="GO:0005788">
    <property type="term" value="C:endoplasmic reticulum lumen"/>
    <property type="evidence" value="ECO:0007669"/>
    <property type="project" value="UniProtKB-SubCell"/>
</dbReference>
<comment type="catalytic activity">
    <reaction evidence="1">
        <text>Catalyzes the rearrangement of -S-S- bonds in proteins.</text>
        <dbReference type="EC" id="5.3.4.1"/>
    </reaction>
</comment>
<dbReference type="Proteomes" id="UP000650833">
    <property type="component" value="Unassembled WGS sequence"/>
</dbReference>
<keyword evidence="8" id="KW-1133">Transmembrane helix</keyword>
<feature type="transmembrane region" description="Helical" evidence="8">
    <location>
        <begin position="40"/>
        <end position="58"/>
    </location>
</feature>
<evidence type="ECO:0000256" key="3">
    <source>
        <dbReference type="ARBA" id="ARBA00012723"/>
    </source>
</evidence>
<evidence type="ECO:0000256" key="2">
    <source>
        <dbReference type="ARBA" id="ARBA00004319"/>
    </source>
</evidence>
<protein>
    <recommendedName>
        <fullName evidence="3">protein disulfide-isomerase</fullName>
        <ecNumber evidence="3">5.3.4.1</ecNumber>
    </recommendedName>
</protein>
<comment type="subcellular location">
    <subcellularLocation>
        <location evidence="2">Endoplasmic reticulum lumen</location>
    </subcellularLocation>
</comment>
<dbReference type="OrthoDB" id="427280at2759"/>
<dbReference type="PANTHER" id="PTHR45815:SF3">
    <property type="entry name" value="PROTEIN DISULFIDE-ISOMERASE A6"/>
    <property type="match status" value="1"/>
</dbReference>
<dbReference type="Pfam" id="PF24541">
    <property type="entry name" value="Thioredox_PDIA6_C"/>
    <property type="match status" value="1"/>
</dbReference>
<dbReference type="InterPro" id="IPR036249">
    <property type="entry name" value="Thioredoxin-like_sf"/>
</dbReference>
<dbReference type="SUPFAM" id="SSF52833">
    <property type="entry name" value="Thioredoxin-like"/>
    <property type="match status" value="3"/>
</dbReference>
<dbReference type="EMBL" id="JAEPRC010000172">
    <property type="protein sequence ID" value="KAG2205486.1"/>
    <property type="molecule type" value="Genomic_DNA"/>
</dbReference>